<evidence type="ECO:0000259" key="1">
    <source>
        <dbReference type="Pfam" id="PF02036"/>
    </source>
</evidence>
<gene>
    <name evidence="2" type="ORF">HY834_20845</name>
</gene>
<dbReference type="AlphaFoldDB" id="A0A933L8A0"/>
<protein>
    <submittedName>
        <fullName evidence="2">SCP2 sterol-binding domain-containing protein</fullName>
    </submittedName>
</protein>
<dbReference type="InterPro" id="IPR003033">
    <property type="entry name" value="SCP2_sterol-bd_dom"/>
</dbReference>
<dbReference type="EMBL" id="JACRAF010000069">
    <property type="protein sequence ID" value="MBI4924191.1"/>
    <property type="molecule type" value="Genomic_DNA"/>
</dbReference>
<comment type="caution">
    <text evidence="2">The sequence shown here is derived from an EMBL/GenBank/DDBJ whole genome shotgun (WGS) entry which is preliminary data.</text>
</comment>
<dbReference type="SUPFAM" id="SSF55718">
    <property type="entry name" value="SCP-like"/>
    <property type="match status" value="1"/>
</dbReference>
<dbReference type="Pfam" id="PF02036">
    <property type="entry name" value="SCP2"/>
    <property type="match status" value="1"/>
</dbReference>
<sequence length="167" mass="18469">MLPFPIQKLLSPVPLPVAGRVAQASLRRMLHLHPMLFDRLGEFAGRLIVFHPTDLDLEFGVNPRQRSVRAARPGGIAGYDTRISGPLVLLLGLAEGRLDGDAEFFGRQITVEGDMETALALRNAVEDASLDFATDLAPRRGPLRQPVWTVLDWARTALLAREIAQWN</sequence>
<evidence type="ECO:0000313" key="2">
    <source>
        <dbReference type="EMBL" id="MBI4924191.1"/>
    </source>
</evidence>
<dbReference type="Proteomes" id="UP000782610">
    <property type="component" value="Unassembled WGS sequence"/>
</dbReference>
<proteinExistence type="predicted"/>
<dbReference type="InterPro" id="IPR036527">
    <property type="entry name" value="SCP2_sterol-bd_dom_sf"/>
</dbReference>
<accession>A0A933L8A0</accession>
<reference evidence="2" key="1">
    <citation type="submission" date="2020-07" db="EMBL/GenBank/DDBJ databases">
        <title>Huge and variable diversity of episymbiotic CPR bacteria and DPANN archaea in groundwater ecosystems.</title>
        <authorList>
            <person name="He C.Y."/>
            <person name="Keren R."/>
            <person name="Whittaker M."/>
            <person name="Farag I.F."/>
            <person name="Doudna J."/>
            <person name="Cate J.H.D."/>
            <person name="Banfield J.F."/>
        </authorList>
    </citation>
    <scope>NUCLEOTIDE SEQUENCE</scope>
    <source>
        <strain evidence="2">NC_groundwater_1586_Pr3_B-0.1um_66_15</strain>
    </source>
</reference>
<feature type="domain" description="SCP2" evidence="1">
    <location>
        <begin position="38"/>
        <end position="125"/>
    </location>
</feature>
<evidence type="ECO:0000313" key="3">
    <source>
        <dbReference type="Proteomes" id="UP000782610"/>
    </source>
</evidence>
<organism evidence="2 3">
    <name type="scientific">Devosia nanyangense</name>
    <dbReference type="NCBI Taxonomy" id="1228055"/>
    <lineage>
        <taxon>Bacteria</taxon>
        <taxon>Pseudomonadati</taxon>
        <taxon>Pseudomonadota</taxon>
        <taxon>Alphaproteobacteria</taxon>
        <taxon>Hyphomicrobiales</taxon>
        <taxon>Devosiaceae</taxon>
        <taxon>Devosia</taxon>
    </lineage>
</organism>
<name>A0A933L8A0_9HYPH</name>